<proteinExistence type="predicted"/>
<dbReference type="PANTHER" id="PTHR37809:SF1">
    <property type="entry name" value="RIBOSOMAL PROTEIN S12 METHYLTHIOTRANSFERASE ACCESSORY FACTOR YCAO"/>
    <property type="match status" value="1"/>
</dbReference>
<evidence type="ECO:0000259" key="2">
    <source>
        <dbReference type="PROSITE" id="PS51664"/>
    </source>
</evidence>
<comment type="caution">
    <text evidence="3">The sequence shown here is derived from an EMBL/GenBank/DDBJ whole genome shotgun (WGS) entry which is preliminary data.</text>
</comment>
<evidence type="ECO:0000313" key="4">
    <source>
        <dbReference type="Proteomes" id="UP000248039"/>
    </source>
</evidence>
<gene>
    <name evidence="3" type="ORF">C7C46_04805</name>
</gene>
<dbReference type="PANTHER" id="PTHR37809">
    <property type="entry name" value="RIBOSOMAL PROTEIN S12 METHYLTHIOTRANSFERASE ACCESSORY FACTOR YCAO"/>
    <property type="match status" value="1"/>
</dbReference>
<keyword evidence="4" id="KW-1185">Reference proteome</keyword>
<feature type="domain" description="YcaO" evidence="2">
    <location>
        <begin position="289"/>
        <end position="615"/>
    </location>
</feature>
<evidence type="ECO:0000313" key="3">
    <source>
        <dbReference type="EMBL" id="PYC87403.1"/>
    </source>
</evidence>
<reference evidence="3 4" key="1">
    <citation type="submission" date="2018-03" db="EMBL/GenBank/DDBJ databases">
        <title>Bioinformatic expansion and discovery of thiopeptide antibiotics.</title>
        <authorList>
            <person name="Schwalen C.J."/>
            <person name="Hudson G.A."/>
            <person name="Mitchell D.A."/>
        </authorList>
    </citation>
    <scope>NUCLEOTIDE SEQUENCE [LARGE SCALE GENOMIC DNA]</scope>
    <source>
        <strain evidence="3 4">ATCC 21389</strain>
    </source>
</reference>
<dbReference type="AlphaFoldDB" id="A0A2V4P1P0"/>
<dbReference type="Pfam" id="PF02624">
    <property type="entry name" value="YcaO"/>
    <property type="match status" value="1"/>
</dbReference>
<accession>A0A2V4P1P0</accession>
<organism evidence="3 4">
    <name type="scientific">Streptomyces tateyamensis</name>
    <dbReference type="NCBI Taxonomy" id="565073"/>
    <lineage>
        <taxon>Bacteria</taxon>
        <taxon>Bacillati</taxon>
        <taxon>Actinomycetota</taxon>
        <taxon>Actinomycetes</taxon>
        <taxon>Kitasatosporales</taxon>
        <taxon>Streptomycetaceae</taxon>
        <taxon>Streptomyces</taxon>
    </lineage>
</organism>
<dbReference type="EMBL" id="PYBW01000015">
    <property type="protein sequence ID" value="PYC87403.1"/>
    <property type="molecule type" value="Genomic_DNA"/>
</dbReference>
<sequence>MAVTTQGASVFLLGPQLALVRVQLDAVAADQVGAEPAAATAAAAIAGALAARLGAARAVESGFLEPVRPAHRAPAEASAGPVAGVLLCRDPATAREFADLVRQLAAVGAGRWIVSTDGELPACGRPLYVLPTDPLTPARPLSVPTSLLTQQIHLGEGFEGSHLTLADPARADRVRWAFEERLDALGFTERPRPLLYRARRDPVALARAIKAATRLGPDQAVLVDSLRTVAFATARAVGATPFRQLPDTQAWTYGMVRGLQVRPGSIAGSHVATCRTPAGGQDHLEGNSGKGVTSRAALTGAVGEAVERYAAYQANWSLPPADPGAPRLELADLHPYGPAWERHRRAPRAARVPVAYVAGTRLADGASVAVPKALVTFPYLGPDRPTDGVTTGLAGAASEETAVLRGLREVLERDGLYNGFSGLRPAVRLDHTGALARLGLAGAFPGSVWALHWPQDGLVLPDVHAFHHDPQTGVLVRASGSGTSFRQALDGAVTELCQIHFEAVRARAAGTPTSAAHAAWARPQVSARARRYLDEQRTGPPPAVPYADEAGQLGYFVERLAQRGHSPIVVRLPLCGPDWTVVRVLVPGATTSPYGSHSRGGGGLLGAPWEHGIPT</sequence>
<dbReference type="OrthoDB" id="109999at2"/>
<evidence type="ECO:0000256" key="1">
    <source>
        <dbReference type="SAM" id="MobiDB-lite"/>
    </source>
</evidence>
<name>A0A2V4P1P0_9ACTN</name>
<dbReference type="Proteomes" id="UP000248039">
    <property type="component" value="Unassembled WGS sequence"/>
</dbReference>
<dbReference type="PROSITE" id="PS51664">
    <property type="entry name" value="YCAO"/>
    <property type="match status" value="1"/>
</dbReference>
<feature type="region of interest" description="Disordered" evidence="1">
    <location>
        <begin position="592"/>
        <end position="615"/>
    </location>
</feature>
<dbReference type="InterPro" id="IPR003776">
    <property type="entry name" value="YcaO-like_dom"/>
</dbReference>
<dbReference type="RefSeq" id="WP_110666035.1">
    <property type="nucleotide sequence ID" value="NZ_PYBW01000015.1"/>
</dbReference>
<protein>
    <recommendedName>
        <fullName evidence="2">YcaO domain-containing protein</fullName>
    </recommendedName>
</protein>